<proteinExistence type="predicted"/>
<dbReference type="Proteomes" id="UP001285263">
    <property type="component" value="Unassembled WGS sequence"/>
</dbReference>
<dbReference type="Pfam" id="PF07730">
    <property type="entry name" value="HisKA_3"/>
    <property type="match status" value="1"/>
</dbReference>
<name>A0ABU5DRR2_9BURK</name>
<comment type="caution">
    <text evidence="5">The sequence shown here is derived from an EMBL/GenBank/DDBJ whole genome shotgun (WGS) entry which is preliminary data.</text>
</comment>
<gene>
    <name evidence="5" type="ORF">SNE35_31225</name>
</gene>
<dbReference type="PANTHER" id="PTHR24421:SF62">
    <property type="entry name" value="SENSORY TRANSDUCTION HISTIDINE KINASE"/>
    <property type="match status" value="1"/>
</dbReference>
<keyword evidence="6" id="KW-1185">Reference proteome</keyword>
<dbReference type="SUPFAM" id="SSF49265">
    <property type="entry name" value="Fibronectin type III"/>
    <property type="match status" value="1"/>
</dbReference>
<feature type="domain" description="Histidine kinase" evidence="4">
    <location>
        <begin position="353"/>
        <end position="443"/>
    </location>
</feature>
<organism evidence="5 6">
    <name type="scientific">Roseateles agri</name>
    <dbReference type="NCBI Taxonomy" id="3098619"/>
    <lineage>
        <taxon>Bacteria</taxon>
        <taxon>Pseudomonadati</taxon>
        <taxon>Pseudomonadota</taxon>
        <taxon>Betaproteobacteria</taxon>
        <taxon>Burkholderiales</taxon>
        <taxon>Sphaerotilaceae</taxon>
        <taxon>Roseateles</taxon>
    </lineage>
</organism>
<dbReference type="SUPFAM" id="SSF55874">
    <property type="entry name" value="ATPase domain of HSP90 chaperone/DNA topoisomerase II/histidine kinase"/>
    <property type="match status" value="1"/>
</dbReference>
<accession>A0ABU5DRR2</accession>
<dbReference type="InterPro" id="IPR003594">
    <property type="entry name" value="HATPase_dom"/>
</dbReference>
<dbReference type="SMART" id="SM00387">
    <property type="entry name" value="HATPase_c"/>
    <property type="match status" value="1"/>
</dbReference>
<dbReference type="InterPro" id="IPR050482">
    <property type="entry name" value="Sensor_HK_TwoCompSys"/>
</dbReference>
<dbReference type="CDD" id="cd00063">
    <property type="entry name" value="FN3"/>
    <property type="match status" value="1"/>
</dbReference>
<dbReference type="InterPro" id="IPR011712">
    <property type="entry name" value="Sig_transdc_His_kin_sub3_dim/P"/>
</dbReference>
<dbReference type="Gene3D" id="2.60.40.10">
    <property type="entry name" value="Immunoglobulins"/>
    <property type="match status" value="1"/>
</dbReference>
<dbReference type="PANTHER" id="PTHR24421">
    <property type="entry name" value="NITRATE/NITRITE SENSOR PROTEIN NARX-RELATED"/>
    <property type="match status" value="1"/>
</dbReference>
<dbReference type="CDD" id="cd16917">
    <property type="entry name" value="HATPase_UhpB-NarQ-NarX-like"/>
    <property type="match status" value="1"/>
</dbReference>
<protein>
    <submittedName>
        <fullName evidence="5">Triple tyrosine motif-containing protein</fullName>
    </submittedName>
</protein>
<keyword evidence="1" id="KW-0808">Transferase</keyword>
<evidence type="ECO:0000313" key="6">
    <source>
        <dbReference type="Proteomes" id="UP001285263"/>
    </source>
</evidence>
<dbReference type="Pfam" id="PF02518">
    <property type="entry name" value="HATPase_c"/>
    <property type="match status" value="1"/>
</dbReference>
<evidence type="ECO:0000256" key="3">
    <source>
        <dbReference type="ARBA" id="ARBA00023012"/>
    </source>
</evidence>
<dbReference type="PROSITE" id="PS50109">
    <property type="entry name" value="HIS_KIN"/>
    <property type="match status" value="1"/>
</dbReference>
<evidence type="ECO:0000259" key="4">
    <source>
        <dbReference type="PROSITE" id="PS50109"/>
    </source>
</evidence>
<evidence type="ECO:0000256" key="1">
    <source>
        <dbReference type="ARBA" id="ARBA00022679"/>
    </source>
</evidence>
<dbReference type="InterPro" id="IPR005467">
    <property type="entry name" value="His_kinase_dom"/>
</dbReference>
<dbReference type="InterPro" id="IPR013783">
    <property type="entry name" value="Ig-like_fold"/>
</dbReference>
<dbReference type="RefSeq" id="WP_320426979.1">
    <property type="nucleotide sequence ID" value="NZ_JAXCLA010000013.1"/>
</dbReference>
<dbReference type="InterPro" id="IPR003961">
    <property type="entry name" value="FN3_dom"/>
</dbReference>
<keyword evidence="2" id="KW-0418">Kinase</keyword>
<keyword evidence="3" id="KW-0902">Two-component regulatory system</keyword>
<reference evidence="5 6" key="1">
    <citation type="submission" date="2023-11" db="EMBL/GenBank/DDBJ databases">
        <title>Paucibacter sp. nov., isolated from fresh soil in Korea.</title>
        <authorList>
            <person name="Le N.T.T."/>
        </authorList>
    </citation>
    <scope>NUCLEOTIDE SEQUENCE [LARGE SCALE GENOMIC DNA]</scope>
    <source>
        <strain evidence="5 6">R3-3</strain>
    </source>
</reference>
<dbReference type="EMBL" id="JAXCLA010000013">
    <property type="protein sequence ID" value="MDY0749012.1"/>
    <property type="molecule type" value="Genomic_DNA"/>
</dbReference>
<sequence>MSGLVETANGDLWAHAGHGVEHLAAAEIALALSNPEHRVRLEHFDHFDDIPGIAEQLRPVPTAVESTDGMLWFSLTNGLVTIDPAKVRRNTIAPTVLVRSIKAGPREYVVGGPPVAPPVGVHDVQFDYTATSLAIPERVSFRYKLEGLDNDWQEAGPRRQAFYTNLPPGRYRFRVTASNEDGVWSEQGASTEVETAPAFYQTNSFKGLVVAGVILLAWLAYHARVRYLSQMLTLRQETQQLERERIARELHDTLLQGVQGLLLRFRAVADRVGVSSEARVVMDGAIDRAEQVLVDGRDQIVEMRASANVVDGLAAALERVFEDMRSLAPLSFHISVDGQEREIEGLVAEECYRIAREALFNAARHSAGSAVAVRLRFASEAFVMTIADDGIGIPSDTLAAGNRPGHWGLSGLRERALRIGGHLEVVSVNGQGTSISLTVPAASAYGGAKIAVRRSRKAALREREQAIAPN</sequence>
<dbReference type="Pfam" id="PF07495">
    <property type="entry name" value="Y_Y_Y"/>
    <property type="match status" value="1"/>
</dbReference>
<dbReference type="InterPro" id="IPR011123">
    <property type="entry name" value="Y_Y_Y"/>
</dbReference>
<dbReference type="Gene3D" id="3.30.565.10">
    <property type="entry name" value="Histidine kinase-like ATPase, C-terminal domain"/>
    <property type="match status" value="1"/>
</dbReference>
<dbReference type="InterPro" id="IPR036116">
    <property type="entry name" value="FN3_sf"/>
</dbReference>
<evidence type="ECO:0000256" key="2">
    <source>
        <dbReference type="ARBA" id="ARBA00022777"/>
    </source>
</evidence>
<dbReference type="InterPro" id="IPR036890">
    <property type="entry name" value="HATPase_C_sf"/>
</dbReference>
<evidence type="ECO:0000313" key="5">
    <source>
        <dbReference type="EMBL" id="MDY0749012.1"/>
    </source>
</evidence>
<dbReference type="Gene3D" id="1.20.5.1930">
    <property type="match status" value="1"/>
</dbReference>